<keyword evidence="6" id="KW-0626">Porin</keyword>
<reference evidence="12 13" key="1">
    <citation type="submission" date="2012-06" db="EMBL/GenBank/DDBJ databases">
        <title>The complete genome of Aequorivita sublithincola DSM 14238.</title>
        <authorList>
            <consortium name="US DOE Joint Genome Institute (JGI-PGF)"/>
            <person name="Lucas S."/>
            <person name="Copeland A."/>
            <person name="Lapidus A."/>
            <person name="Goodwin L."/>
            <person name="Pitluck S."/>
            <person name="Peters L."/>
            <person name="Munk A.C.C."/>
            <person name="Kyrpides N."/>
            <person name="Mavromatis K."/>
            <person name="Pagani I."/>
            <person name="Ivanova N."/>
            <person name="Ovchinnikova G."/>
            <person name="Zeytun A."/>
            <person name="Detter J.C."/>
            <person name="Han C."/>
            <person name="Land M."/>
            <person name="Hauser L."/>
            <person name="Markowitz V."/>
            <person name="Cheng J.-F."/>
            <person name="Hugenholtz P."/>
            <person name="Woyke T."/>
            <person name="Wu D."/>
            <person name="Tindall B."/>
            <person name="Faehnrich R."/>
            <person name="Brambilla E."/>
            <person name="Klenk H.-P."/>
            <person name="Eisen J.A."/>
        </authorList>
    </citation>
    <scope>NUCLEOTIDE SEQUENCE [LARGE SCALE GENOMIC DNA]</scope>
    <source>
        <strain evidence="13">DSM 14238 / LMG 21431 / ACAM 643 / 9-3</strain>
    </source>
</reference>
<feature type="signal peptide" evidence="10">
    <location>
        <begin position="1"/>
        <end position="18"/>
    </location>
</feature>
<proteinExistence type="predicted"/>
<keyword evidence="8" id="KW-0998">Cell outer membrane</keyword>
<dbReference type="AlphaFoldDB" id="I3YYI8"/>
<evidence type="ECO:0000259" key="11">
    <source>
        <dbReference type="PROSITE" id="PS51123"/>
    </source>
</evidence>
<dbReference type="CDD" id="cd07185">
    <property type="entry name" value="OmpA_C-like"/>
    <property type="match status" value="1"/>
</dbReference>
<dbReference type="PANTHER" id="PTHR30329:SF21">
    <property type="entry name" value="LIPOPROTEIN YIAD-RELATED"/>
    <property type="match status" value="1"/>
</dbReference>
<dbReference type="Gene3D" id="2.40.160.20">
    <property type="match status" value="1"/>
</dbReference>
<dbReference type="PROSITE" id="PS01068">
    <property type="entry name" value="OMPA_1"/>
    <property type="match status" value="1"/>
</dbReference>
<dbReference type="RefSeq" id="WP_014783305.1">
    <property type="nucleotide sequence ID" value="NC_018013.1"/>
</dbReference>
<evidence type="ECO:0000313" key="13">
    <source>
        <dbReference type="Proteomes" id="UP000006049"/>
    </source>
</evidence>
<dbReference type="STRING" id="746697.Aeqsu_2603"/>
<keyword evidence="10" id="KW-0732">Signal</keyword>
<evidence type="ECO:0000256" key="5">
    <source>
        <dbReference type="ARBA" id="ARBA00023065"/>
    </source>
</evidence>
<evidence type="ECO:0000256" key="7">
    <source>
        <dbReference type="ARBA" id="ARBA00023136"/>
    </source>
</evidence>
<feature type="chain" id="PRO_5003683812" evidence="10">
    <location>
        <begin position="19"/>
        <end position="424"/>
    </location>
</feature>
<feature type="domain" description="OmpA-like" evidence="11">
    <location>
        <begin position="311"/>
        <end position="424"/>
    </location>
</feature>
<evidence type="ECO:0000313" key="12">
    <source>
        <dbReference type="EMBL" id="AFL82056.1"/>
    </source>
</evidence>
<dbReference type="SUPFAM" id="SSF103088">
    <property type="entry name" value="OmpA-like"/>
    <property type="match status" value="1"/>
</dbReference>
<keyword evidence="4" id="KW-0812">Transmembrane</keyword>
<dbReference type="InterPro" id="IPR050330">
    <property type="entry name" value="Bact_OuterMem_StrucFunc"/>
</dbReference>
<evidence type="ECO:0000256" key="4">
    <source>
        <dbReference type="ARBA" id="ARBA00022692"/>
    </source>
</evidence>
<dbReference type="InterPro" id="IPR006664">
    <property type="entry name" value="OMP_bac"/>
</dbReference>
<accession>I3YYI8</accession>
<dbReference type="SUPFAM" id="SSF56925">
    <property type="entry name" value="OMPA-like"/>
    <property type="match status" value="1"/>
</dbReference>
<dbReference type="InterPro" id="IPR028974">
    <property type="entry name" value="TSP_type-3_rpt"/>
</dbReference>
<dbReference type="InterPro" id="IPR011250">
    <property type="entry name" value="OMP/PagP_B-barrel"/>
</dbReference>
<organism evidence="12 13">
    <name type="scientific">Aequorivita sublithincola (strain DSM 14238 / LMG 21431 / ACAM 643 / 9-3)</name>
    <dbReference type="NCBI Taxonomy" id="746697"/>
    <lineage>
        <taxon>Bacteria</taxon>
        <taxon>Pseudomonadati</taxon>
        <taxon>Bacteroidota</taxon>
        <taxon>Flavobacteriia</taxon>
        <taxon>Flavobacteriales</taxon>
        <taxon>Flavobacteriaceae</taxon>
        <taxon>Aequorivita</taxon>
    </lineage>
</organism>
<dbReference type="GO" id="GO:0009279">
    <property type="term" value="C:cell outer membrane"/>
    <property type="evidence" value="ECO:0007669"/>
    <property type="project" value="UniProtKB-SubCell"/>
</dbReference>
<keyword evidence="7 9" id="KW-0472">Membrane</keyword>
<evidence type="ECO:0000256" key="10">
    <source>
        <dbReference type="SAM" id="SignalP"/>
    </source>
</evidence>
<dbReference type="EMBL" id="CP003280">
    <property type="protein sequence ID" value="AFL82056.1"/>
    <property type="molecule type" value="Genomic_DNA"/>
</dbReference>
<keyword evidence="3" id="KW-1134">Transmembrane beta strand</keyword>
<keyword evidence="13" id="KW-1185">Reference proteome</keyword>
<sequence length="424" mass="46593">MTKLIFSIFMLAGGILLAQETTTSPETDNSTEYDHWSIELSGGVHKPTRVFAPGYYVNTPSFGQGALGVRYMFNEKFGVRLGLGYNNIESDDASLDFKTSYYRGSLEGVLNLTSILDFSDWTNSLGLLVHGGAGYSYMKFDSPNALTDNDDMVHIMGGITPQVKLTNSVALFADVSAIGHVRQSKSWDGTQYNPQRGVDGFMVNGSIGISIYLGGAEKHADWYSKKNNDDVSELEERVSKIETDLIDTDQDGVPDYLDREPNTMSGVAVNTKGIAVDTNKNGIPDEIESSLDKRYMKVGDNINVEGGGTLVKELLNEGYVNVYFQFNSVKPETYSLEAINYLIKYMNQNPSAKADLIGYADELGNPAYNQTLSEKRAKQVYDILVASGVSESRLTFKGGGEDTSVDKSSSPARQLVRRVTFKLQ</sequence>
<dbReference type="Pfam" id="PF00691">
    <property type="entry name" value="OmpA"/>
    <property type="match status" value="1"/>
</dbReference>
<dbReference type="eggNOG" id="COG2885">
    <property type="taxonomic scope" value="Bacteria"/>
</dbReference>
<keyword evidence="2" id="KW-0813">Transport</keyword>
<evidence type="ECO:0000256" key="6">
    <source>
        <dbReference type="ARBA" id="ARBA00023114"/>
    </source>
</evidence>
<dbReference type="KEGG" id="asl:Aeqsu_2603"/>
<dbReference type="OrthoDB" id="1522982at2"/>
<dbReference type="SUPFAM" id="SSF103647">
    <property type="entry name" value="TSP type-3 repeat"/>
    <property type="match status" value="1"/>
</dbReference>
<dbReference type="HOGENOM" id="CLU_610681_0_0_10"/>
<dbReference type="PANTHER" id="PTHR30329">
    <property type="entry name" value="STATOR ELEMENT OF FLAGELLAR MOTOR COMPLEX"/>
    <property type="match status" value="1"/>
</dbReference>
<protein>
    <submittedName>
        <fullName evidence="12">Outer membrane protein/peptidoglycan-associated (Lipo)protein</fullName>
    </submittedName>
</protein>
<dbReference type="InterPro" id="IPR036737">
    <property type="entry name" value="OmpA-like_sf"/>
</dbReference>
<name>I3YYI8_AEQSU</name>
<gene>
    <name evidence="12" type="ordered locus">Aeqsu_2603</name>
</gene>
<evidence type="ECO:0000256" key="8">
    <source>
        <dbReference type="ARBA" id="ARBA00023237"/>
    </source>
</evidence>
<evidence type="ECO:0000256" key="9">
    <source>
        <dbReference type="PROSITE-ProRule" id="PRU00473"/>
    </source>
</evidence>
<dbReference type="PRINTS" id="PR01021">
    <property type="entry name" value="OMPADOMAIN"/>
</dbReference>
<dbReference type="InterPro" id="IPR006690">
    <property type="entry name" value="OMPA-like_CS"/>
</dbReference>
<dbReference type="Proteomes" id="UP000006049">
    <property type="component" value="Chromosome"/>
</dbReference>
<dbReference type="InterPro" id="IPR006665">
    <property type="entry name" value="OmpA-like"/>
</dbReference>
<dbReference type="GO" id="GO:0006811">
    <property type="term" value="P:monoatomic ion transport"/>
    <property type="evidence" value="ECO:0007669"/>
    <property type="project" value="UniProtKB-KW"/>
</dbReference>
<evidence type="ECO:0000256" key="1">
    <source>
        <dbReference type="ARBA" id="ARBA00004571"/>
    </source>
</evidence>
<dbReference type="Gene3D" id="3.30.1330.60">
    <property type="entry name" value="OmpA-like domain"/>
    <property type="match status" value="1"/>
</dbReference>
<dbReference type="PATRIC" id="fig|746697.3.peg.2655"/>
<keyword evidence="5" id="KW-0406">Ion transport</keyword>
<evidence type="ECO:0000256" key="2">
    <source>
        <dbReference type="ARBA" id="ARBA00022448"/>
    </source>
</evidence>
<dbReference type="GO" id="GO:0015288">
    <property type="term" value="F:porin activity"/>
    <property type="evidence" value="ECO:0007669"/>
    <property type="project" value="UniProtKB-KW"/>
</dbReference>
<comment type="subcellular location">
    <subcellularLocation>
        <location evidence="1">Cell outer membrane</location>
        <topology evidence="1">Multi-pass membrane protein</topology>
    </subcellularLocation>
</comment>
<dbReference type="GO" id="GO:0046930">
    <property type="term" value="C:pore complex"/>
    <property type="evidence" value="ECO:0007669"/>
    <property type="project" value="UniProtKB-KW"/>
</dbReference>
<dbReference type="GO" id="GO:0005509">
    <property type="term" value="F:calcium ion binding"/>
    <property type="evidence" value="ECO:0007669"/>
    <property type="project" value="InterPro"/>
</dbReference>
<dbReference type="PROSITE" id="PS51123">
    <property type="entry name" value="OMPA_2"/>
    <property type="match status" value="1"/>
</dbReference>
<evidence type="ECO:0000256" key="3">
    <source>
        <dbReference type="ARBA" id="ARBA00022452"/>
    </source>
</evidence>